<proteinExistence type="predicted"/>
<comment type="caution">
    <text evidence="3">The sequence shown here is derived from an EMBL/GenBank/DDBJ whole genome shotgun (WGS) entry which is preliminary data.</text>
</comment>
<evidence type="ECO:0000313" key="4">
    <source>
        <dbReference type="Proteomes" id="UP001642360"/>
    </source>
</evidence>
<reference evidence="3 4" key="1">
    <citation type="submission" date="2024-02" db="EMBL/GenBank/DDBJ databases">
        <authorList>
            <person name="Vignale AGUSTIN F."/>
            <person name="Sosa J E."/>
            <person name="Modenutti C."/>
        </authorList>
    </citation>
    <scope>NUCLEOTIDE SEQUENCE [LARGE SCALE GENOMIC DNA]</scope>
</reference>
<feature type="coiled-coil region" evidence="1">
    <location>
        <begin position="124"/>
        <end position="190"/>
    </location>
</feature>
<dbReference type="Proteomes" id="UP001642360">
    <property type="component" value="Unassembled WGS sequence"/>
</dbReference>
<evidence type="ECO:0000313" key="3">
    <source>
        <dbReference type="EMBL" id="CAK9178664.1"/>
    </source>
</evidence>
<dbReference type="AlphaFoldDB" id="A0ABC8UDN4"/>
<name>A0ABC8UDN4_9AQUA</name>
<organism evidence="3 4">
    <name type="scientific">Ilex paraguariensis</name>
    <name type="common">yerba mate</name>
    <dbReference type="NCBI Taxonomy" id="185542"/>
    <lineage>
        <taxon>Eukaryota</taxon>
        <taxon>Viridiplantae</taxon>
        <taxon>Streptophyta</taxon>
        <taxon>Embryophyta</taxon>
        <taxon>Tracheophyta</taxon>
        <taxon>Spermatophyta</taxon>
        <taxon>Magnoliopsida</taxon>
        <taxon>eudicotyledons</taxon>
        <taxon>Gunneridae</taxon>
        <taxon>Pentapetalae</taxon>
        <taxon>asterids</taxon>
        <taxon>campanulids</taxon>
        <taxon>Aquifoliales</taxon>
        <taxon>Aquifoliaceae</taxon>
        <taxon>Ilex</taxon>
    </lineage>
</organism>
<evidence type="ECO:0000256" key="2">
    <source>
        <dbReference type="SAM" id="MobiDB-lite"/>
    </source>
</evidence>
<gene>
    <name evidence="3" type="ORF">ILEXP_LOCUS48583</name>
</gene>
<sequence length="290" mass="32305">MRIPRSILLEKEDLPIAGPSLATPKVLGVLPSTPSVTSEVAPSIPLRPTSVLPPIEENSLLTNTTLAATKMLSIESRANIFKSATFSANDEAAIDINTFLGRVQKSKKASKESKTSLVIAHKKLEEQGSQIDQLKSLERDLEDKLKLLSSSREIELDRIFDVVDSTKSKKEKVEKEVVELKLELEELKPTIKAKDYIIKDLKTECVVNYAKDYEEFRDQAKENFDDFEFDFFVPLLSDENVEKVGEGQAEGDLEKRTSDIELHVIDLDSSTAPPMPEGTEQQTRGADLVS</sequence>
<keyword evidence="1" id="KW-0175">Coiled coil</keyword>
<evidence type="ECO:0000256" key="1">
    <source>
        <dbReference type="SAM" id="Coils"/>
    </source>
</evidence>
<dbReference type="EMBL" id="CAUOFW020007280">
    <property type="protein sequence ID" value="CAK9178664.1"/>
    <property type="molecule type" value="Genomic_DNA"/>
</dbReference>
<keyword evidence="4" id="KW-1185">Reference proteome</keyword>
<accession>A0ABC8UDN4</accession>
<protein>
    <submittedName>
        <fullName evidence="3">Uncharacterized protein</fullName>
    </submittedName>
</protein>
<feature type="region of interest" description="Disordered" evidence="2">
    <location>
        <begin position="266"/>
        <end position="290"/>
    </location>
</feature>